<reference evidence="1" key="1">
    <citation type="submission" date="2023-10" db="EMBL/GenBank/DDBJ databases">
        <title>Genome assembly of Pristionchus species.</title>
        <authorList>
            <person name="Yoshida K."/>
            <person name="Sommer R.J."/>
        </authorList>
    </citation>
    <scope>NUCLEOTIDE SEQUENCE</scope>
    <source>
        <strain evidence="1">RS0144</strain>
    </source>
</reference>
<feature type="non-terminal residue" evidence="1">
    <location>
        <position position="1"/>
    </location>
</feature>
<protein>
    <submittedName>
        <fullName evidence="1">Uncharacterized protein</fullName>
    </submittedName>
</protein>
<accession>A0AAV5SRK1</accession>
<gene>
    <name evidence="1" type="ORF">PENTCL1PPCAC_4336</name>
</gene>
<keyword evidence="2" id="KW-1185">Reference proteome</keyword>
<proteinExistence type="predicted"/>
<evidence type="ECO:0000313" key="2">
    <source>
        <dbReference type="Proteomes" id="UP001432027"/>
    </source>
</evidence>
<evidence type="ECO:0000313" key="1">
    <source>
        <dbReference type="EMBL" id="GMS82161.1"/>
    </source>
</evidence>
<organism evidence="1 2">
    <name type="scientific">Pristionchus entomophagus</name>
    <dbReference type="NCBI Taxonomy" id="358040"/>
    <lineage>
        <taxon>Eukaryota</taxon>
        <taxon>Metazoa</taxon>
        <taxon>Ecdysozoa</taxon>
        <taxon>Nematoda</taxon>
        <taxon>Chromadorea</taxon>
        <taxon>Rhabditida</taxon>
        <taxon>Rhabditina</taxon>
        <taxon>Diplogasteromorpha</taxon>
        <taxon>Diplogasteroidea</taxon>
        <taxon>Neodiplogasteridae</taxon>
        <taxon>Pristionchus</taxon>
    </lineage>
</organism>
<comment type="caution">
    <text evidence="1">The sequence shown here is derived from an EMBL/GenBank/DDBJ whole genome shotgun (WGS) entry which is preliminary data.</text>
</comment>
<dbReference type="Proteomes" id="UP001432027">
    <property type="component" value="Unassembled WGS sequence"/>
</dbReference>
<dbReference type="EMBL" id="BTSX01000001">
    <property type="protein sequence ID" value="GMS82161.1"/>
    <property type="molecule type" value="Genomic_DNA"/>
</dbReference>
<dbReference type="AlphaFoldDB" id="A0AAV5SRK1"/>
<name>A0AAV5SRK1_9BILA</name>
<sequence length="111" mass="12526">FQPASSVWPLGQLLRYHWLLISLNETTCEQAKVPNIRGDPKANYDIGRWKNIEIVMGWGLRLFPVRTSISDGLHHPINYEMPPEDTSQLRVTVGIAESDSTRTSPTTTPLP</sequence>